<dbReference type="RefSeq" id="WP_338239064.1">
    <property type="nucleotide sequence ID" value="NZ_BQKE01000003.1"/>
</dbReference>
<sequence>MTNFNIDLAQLQELSQTLAVHPRINAVKVFYQQEVLHVYYHFNGDYVDWEIFSEVKQMVEVVMGNNRVALKIKGLPNARYNRQMVEQVVSAS</sequence>
<dbReference type="Proteomes" id="UP001310022">
    <property type="component" value="Unassembled WGS sequence"/>
</dbReference>
<dbReference type="EMBL" id="BQKE01000003">
    <property type="protein sequence ID" value="GJM63977.1"/>
    <property type="molecule type" value="Genomic_DNA"/>
</dbReference>
<evidence type="ECO:0000313" key="1">
    <source>
        <dbReference type="EMBL" id="GJM63977.1"/>
    </source>
</evidence>
<comment type="caution">
    <text evidence="1">The sequence shown here is derived from an EMBL/GenBank/DDBJ whole genome shotgun (WGS) entry which is preliminary data.</text>
</comment>
<accession>A0AAN4W465</accession>
<evidence type="ECO:0000313" key="2">
    <source>
        <dbReference type="Proteomes" id="UP001310022"/>
    </source>
</evidence>
<organism evidence="1 2">
    <name type="scientific">Persicobacter diffluens</name>
    <dbReference type="NCBI Taxonomy" id="981"/>
    <lineage>
        <taxon>Bacteria</taxon>
        <taxon>Pseudomonadati</taxon>
        <taxon>Bacteroidota</taxon>
        <taxon>Cytophagia</taxon>
        <taxon>Cytophagales</taxon>
        <taxon>Persicobacteraceae</taxon>
        <taxon>Persicobacter</taxon>
    </lineage>
</organism>
<protein>
    <submittedName>
        <fullName evidence="1">Uncharacterized protein</fullName>
    </submittedName>
</protein>
<dbReference type="AlphaFoldDB" id="A0AAN4W465"/>
<name>A0AAN4W465_9BACT</name>
<proteinExistence type="predicted"/>
<gene>
    <name evidence="1" type="ORF">PEDI_45290</name>
</gene>
<keyword evidence="2" id="KW-1185">Reference proteome</keyword>
<reference evidence="1 2" key="1">
    <citation type="submission" date="2021-12" db="EMBL/GenBank/DDBJ databases">
        <title>Genome sequencing of bacteria with rrn-lacking chromosome and rrn-plasmid.</title>
        <authorList>
            <person name="Anda M."/>
            <person name="Iwasaki W."/>
        </authorList>
    </citation>
    <scope>NUCLEOTIDE SEQUENCE [LARGE SCALE GENOMIC DNA]</scope>
    <source>
        <strain evidence="1 2">NBRC 15940</strain>
    </source>
</reference>